<evidence type="ECO:0000256" key="2">
    <source>
        <dbReference type="SAM" id="MobiDB-lite"/>
    </source>
</evidence>
<reference evidence="4" key="1">
    <citation type="journal article" date="2022" name="bioRxiv">
        <title>Sequencing and chromosome-scale assembly of the giantPleurodeles waltlgenome.</title>
        <authorList>
            <person name="Brown T."/>
            <person name="Elewa A."/>
            <person name="Iarovenko S."/>
            <person name="Subramanian E."/>
            <person name="Araus A.J."/>
            <person name="Petzold A."/>
            <person name="Susuki M."/>
            <person name="Suzuki K.-i.T."/>
            <person name="Hayashi T."/>
            <person name="Toyoda A."/>
            <person name="Oliveira C."/>
            <person name="Osipova E."/>
            <person name="Leigh N.D."/>
            <person name="Simon A."/>
            <person name="Yun M.H."/>
        </authorList>
    </citation>
    <scope>NUCLEOTIDE SEQUENCE</scope>
    <source>
        <strain evidence="4">20211129_DDA</strain>
        <tissue evidence="4">Liver</tissue>
    </source>
</reference>
<comment type="caution">
    <text evidence="4">The sequence shown here is derived from an EMBL/GenBank/DDBJ whole genome shotgun (WGS) entry which is preliminary data.</text>
</comment>
<proteinExistence type="inferred from homology"/>
<name>A0AAV7Q655_PLEWA</name>
<dbReference type="GO" id="GO:0005829">
    <property type="term" value="C:cytosol"/>
    <property type="evidence" value="ECO:0007669"/>
    <property type="project" value="TreeGrafter"/>
</dbReference>
<dbReference type="GO" id="GO:0005634">
    <property type="term" value="C:nucleus"/>
    <property type="evidence" value="ECO:0007669"/>
    <property type="project" value="TreeGrafter"/>
</dbReference>
<dbReference type="GO" id="GO:0051879">
    <property type="term" value="F:Hsp90 protein binding"/>
    <property type="evidence" value="ECO:0007669"/>
    <property type="project" value="InterPro"/>
</dbReference>
<comment type="similarity">
    <text evidence="1">Belongs to the p23/wos2 family.</text>
</comment>
<dbReference type="FunFam" id="2.60.40.790:FF:000003">
    <property type="entry name" value="prostaglandin E synthase 3"/>
    <property type="match status" value="1"/>
</dbReference>
<dbReference type="SUPFAM" id="SSF49764">
    <property type="entry name" value="HSP20-like chaperones"/>
    <property type="match status" value="1"/>
</dbReference>
<dbReference type="Gene3D" id="2.60.40.790">
    <property type="match status" value="1"/>
</dbReference>
<evidence type="ECO:0000256" key="1">
    <source>
        <dbReference type="ARBA" id="ARBA00025733"/>
    </source>
</evidence>
<dbReference type="PANTHER" id="PTHR22932">
    <property type="entry name" value="TELOMERASE-BINDING PROTEIN P23 HSP90 CO-CHAPERONE"/>
    <property type="match status" value="1"/>
</dbReference>
<gene>
    <name evidence="4" type="ORF">NDU88_002489</name>
</gene>
<accession>A0AAV7Q655</accession>
<sequence length="151" mass="17931">MRQHAKTLWFDRTKYVHLEFCVEESKDVKVDIEDDRMVFSCKNEDGIEMYNEIILYDLVQPKDSRERRSDRSITCFLRKRKEKVPWPRLTKDTIKPAWLSVDFDNWRDWAGEEEGEMAQAEQYLDLINKAGERGPPPTMDDLDDLDVGIKT</sequence>
<evidence type="ECO:0000259" key="3">
    <source>
        <dbReference type="PROSITE" id="PS51203"/>
    </source>
</evidence>
<feature type="domain" description="CS" evidence="3">
    <location>
        <begin position="2"/>
        <end position="90"/>
    </location>
</feature>
<evidence type="ECO:0000313" key="5">
    <source>
        <dbReference type="Proteomes" id="UP001066276"/>
    </source>
</evidence>
<dbReference type="InterPro" id="IPR008978">
    <property type="entry name" value="HSP20-like_chaperone"/>
</dbReference>
<dbReference type="InterPro" id="IPR007052">
    <property type="entry name" value="CS_dom"/>
</dbReference>
<dbReference type="PROSITE" id="PS51203">
    <property type="entry name" value="CS"/>
    <property type="match status" value="1"/>
</dbReference>
<dbReference type="GO" id="GO:0051131">
    <property type="term" value="P:chaperone-mediated protein complex assembly"/>
    <property type="evidence" value="ECO:0007669"/>
    <property type="project" value="TreeGrafter"/>
</dbReference>
<keyword evidence="5" id="KW-1185">Reference proteome</keyword>
<dbReference type="EMBL" id="JANPWB010000010">
    <property type="protein sequence ID" value="KAJ1136071.1"/>
    <property type="molecule type" value="Genomic_DNA"/>
</dbReference>
<evidence type="ECO:0000313" key="4">
    <source>
        <dbReference type="EMBL" id="KAJ1136071.1"/>
    </source>
</evidence>
<organism evidence="4 5">
    <name type="scientific">Pleurodeles waltl</name>
    <name type="common">Iberian ribbed newt</name>
    <dbReference type="NCBI Taxonomy" id="8319"/>
    <lineage>
        <taxon>Eukaryota</taxon>
        <taxon>Metazoa</taxon>
        <taxon>Chordata</taxon>
        <taxon>Craniata</taxon>
        <taxon>Vertebrata</taxon>
        <taxon>Euteleostomi</taxon>
        <taxon>Amphibia</taxon>
        <taxon>Batrachia</taxon>
        <taxon>Caudata</taxon>
        <taxon>Salamandroidea</taxon>
        <taxon>Salamandridae</taxon>
        <taxon>Pleurodelinae</taxon>
        <taxon>Pleurodeles</taxon>
    </lineage>
</organism>
<dbReference type="PANTHER" id="PTHR22932:SF4">
    <property type="entry name" value="PROTEIN PTGES3L-RELATED"/>
    <property type="match status" value="1"/>
</dbReference>
<protein>
    <recommendedName>
        <fullName evidence="3">CS domain-containing protein</fullName>
    </recommendedName>
</protein>
<dbReference type="GO" id="GO:0051087">
    <property type="term" value="F:protein-folding chaperone binding"/>
    <property type="evidence" value="ECO:0007669"/>
    <property type="project" value="TreeGrafter"/>
</dbReference>
<feature type="compositionally biased region" description="Acidic residues" evidence="2">
    <location>
        <begin position="140"/>
        <end position="151"/>
    </location>
</feature>
<dbReference type="AlphaFoldDB" id="A0AAV7Q655"/>
<dbReference type="GO" id="GO:0006457">
    <property type="term" value="P:protein folding"/>
    <property type="evidence" value="ECO:0007669"/>
    <property type="project" value="TreeGrafter"/>
</dbReference>
<dbReference type="Proteomes" id="UP001066276">
    <property type="component" value="Chromosome 6"/>
</dbReference>
<feature type="region of interest" description="Disordered" evidence="2">
    <location>
        <begin position="128"/>
        <end position="151"/>
    </location>
</feature>
<dbReference type="InterPro" id="IPR045250">
    <property type="entry name" value="p23-like"/>
</dbReference>
<dbReference type="CDD" id="cd00237">
    <property type="entry name" value="p23"/>
    <property type="match status" value="1"/>
</dbReference>